<sequence length="270" mass="30595">MAQEKHRHLDECCVGSFPKVKRRRIMKPITERLRRERINSSLKELKFLVLSALGQDVSRYSRMEKADILEMTVSYIRKMQRKSNGQDVTDFFLPLRCRSLVQSSRPEPHEGTTTSHHATDAHVPTRHSTLKSPNNDDVTTQCSPARTGPSSPSAICSLETKQNFSPQRSTAEASQPMVSIGTHCPPSNSIVRIPDLSGSPLATISENSTTEWNAKSLSPLKKRLPGMECFIRGRMTLSEDKENFDQSQRPSDVALPPRYRLFSPVWRPWH</sequence>
<dbReference type="PROSITE" id="PS50888">
    <property type="entry name" value="BHLH"/>
    <property type="match status" value="1"/>
</dbReference>
<accession>A7RYX3</accession>
<evidence type="ECO:0000256" key="2">
    <source>
        <dbReference type="ARBA" id="ARBA00023015"/>
    </source>
</evidence>
<dbReference type="Proteomes" id="UP000001593">
    <property type="component" value="Unassembled WGS sequence"/>
</dbReference>
<name>A7RYX3_NEMVE</name>
<evidence type="ECO:0000259" key="6">
    <source>
        <dbReference type="PROSITE" id="PS50888"/>
    </source>
</evidence>
<dbReference type="EMBL" id="DS469555">
    <property type="protein sequence ID" value="EDO43302.1"/>
    <property type="molecule type" value="Genomic_DNA"/>
</dbReference>
<dbReference type="PhylomeDB" id="A7RYX3"/>
<reference evidence="7 8" key="1">
    <citation type="journal article" date="2007" name="Science">
        <title>Sea anemone genome reveals ancestral eumetazoan gene repertoire and genomic organization.</title>
        <authorList>
            <person name="Putnam N.H."/>
            <person name="Srivastava M."/>
            <person name="Hellsten U."/>
            <person name="Dirks B."/>
            <person name="Chapman J."/>
            <person name="Salamov A."/>
            <person name="Terry A."/>
            <person name="Shapiro H."/>
            <person name="Lindquist E."/>
            <person name="Kapitonov V.V."/>
            <person name="Jurka J."/>
            <person name="Genikhovich G."/>
            <person name="Grigoriev I.V."/>
            <person name="Lucas S.M."/>
            <person name="Steele R.E."/>
            <person name="Finnerty J.R."/>
            <person name="Technau U."/>
            <person name="Martindale M.Q."/>
            <person name="Rokhsar D.S."/>
        </authorList>
    </citation>
    <scope>NUCLEOTIDE SEQUENCE [LARGE SCALE GENOMIC DNA]</scope>
    <source>
        <strain evidence="8">CH2 X CH6</strain>
    </source>
</reference>
<dbReference type="Pfam" id="PF00010">
    <property type="entry name" value="HLH"/>
    <property type="match status" value="1"/>
</dbReference>
<evidence type="ECO:0000256" key="3">
    <source>
        <dbReference type="ARBA" id="ARBA00023163"/>
    </source>
</evidence>
<dbReference type="CDD" id="cd11410">
    <property type="entry name" value="bHLH_O_HES"/>
    <property type="match status" value="1"/>
</dbReference>
<dbReference type="InterPro" id="IPR050370">
    <property type="entry name" value="HES_HEY"/>
</dbReference>
<evidence type="ECO:0000256" key="5">
    <source>
        <dbReference type="SAM" id="MobiDB-lite"/>
    </source>
</evidence>
<comment type="subcellular location">
    <subcellularLocation>
        <location evidence="1">Nucleus</location>
    </subcellularLocation>
</comment>
<dbReference type="AlphaFoldDB" id="A7RYX3"/>
<dbReference type="GO" id="GO:0046983">
    <property type="term" value="F:protein dimerization activity"/>
    <property type="evidence" value="ECO:0007669"/>
    <property type="project" value="InterPro"/>
</dbReference>
<dbReference type="GO" id="GO:0005634">
    <property type="term" value="C:nucleus"/>
    <property type="evidence" value="ECO:0000318"/>
    <property type="project" value="GO_Central"/>
</dbReference>
<dbReference type="KEGG" id="nve:5515191"/>
<dbReference type="HOGENOM" id="CLU_1031732_0_0_1"/>
<dbReference type="GO" id="GO:0000978">
    <property type="term" value="F:RNA polymerase II cis-regulatory region sequence-specific DNA binding"/>
    <property type="evidence" value="ECO:0000318"/>
    <property type="project" value="GO_Central"/>
</dbReference>
<dbReference type="PANTHER" id="PTHR10985">
    <property type="entry name" value="BASIC HELIX-LOOP-HELIX TRANSCRIPTION FACTOR, HES-RELATED"/>
    <property type="match status" value="1"/>
</dbReference>
<dbReference type="SMART" id="SM00353">
    <property type="entry name" value="HLH"/>
    <property type="match status" value="1"/>
</dbReference>
<feature type="compositionally biased region" description="Polar residues" evidence="5">
    <location>
        <begin position="130"/>
        <end position="154"/>
    </location>
</feature>
<keyword evidence="2" id="KW-0805">Transcription regulation</keyword>
<feature type="compositionally biased region" description="Polar residues" evidence="5">
    <location>
        <begin position="102"/>
        <end position="116"/>
    </location>
</feature>
<dbReference type="OrthoDB" id="6085656at2759"/>
<feature type="domain" description="BHLH" evidence="6">
    <location>
        <begin position="22"/>
        <end position="79"/>
    </location>
</feature>
<organism evidence="7 8">
    <name type="scientific">Nematostella vectensis</name>
    <name type="common">Starlet sea anemone</name>
    <dbReference type="NCBI Taxonomy" id="45351"/>
    <lineage>
        <taxon>Eukaryota</taxon>
        <taxon>Metazoa</taxon>
        <taxon>Cnidaria</taxon>
        <taxon>Anthozoa</taxon>
        <taxon>Hexacorallia</taxon>
        <taxon>Actiniaria</taxon>
        <taxon>Edwardsiidae</taxon>
        <taxon>Nematostella</taxon>
    </lineage>
</organism>
<dbReference type="GO" id="GO:0000981">
    <property type="term" value="F:DNA-binding transcription factor activity, RNA polymerase II-specific"/>
    <property type="evidence" value="ECO:0000318"/>
    <property type="project" value="GO_Central"/>
</dbReference>
<keyword evidence="3" id="KW-0804">Transcription</keyword>
<evidence type="ECO:0000256" key="1">
    <source>
        <dbReference type="ARBA" id="ARBA00004123"/>
    </source>
</evidence>
<keyword evidence="4" id="KW-0539">Nucleus</keyword>
<gene>
    <name evidence="7" type="ORF">NEMVEDRAFT_v1g241655</name>
</gene>
<evidence type="ECO:0000256" key="4">
    <source>
        <dbReference type="ARBA" id="ARBA00023242"/>
    </source>
</evidence>
<dbReference type="eggNOG" id="KOG4304">
    <property type="taxonomic scope" value="Eukaryota"/>
</dbReference>
<dbReference type="InParanoid" id="A7RYX3"/>
<protein>
    <recommendedName>
        <fullName evidence="6">BHLH domain-containing protein</fullName>
    </recommendedName>
</protein>
<feature type="region of interest" description="Disordered" evidence="5">
    <location>
        <begin position="102"/>
        <end position="154"/>
    </location>
</feature>
<dbReference type="STRING" id="45351.A7RYX3"/>
<dbReference type="InterPro" id="IPR036638">
    <property type="entry name" value="HLH_DNA-bd_sf"/>
</dbReference>
<dbReference type="GO" id="GO:0009952">
    <property type="term" value="P:anterior/posterior pattern specification"/>
    <property type="evidence" value="ECO:0000318"/>
    <property type="project" value="GO_Central"/>
</dbReference>
<keyword evidence="8" id="KW-1185">Reference proteome</keyword>
<proteinExistence type="predicted"/>
<evidence type="ECO:0000313" key="8">
    <source>
        <dbReference type="Proteomes" id="UP000001593"/>
    </source>
</evidence>
<evidence type="ECO:0000313" key="7">
    <source>
        <dbReference type="EMBL" id="EDO43302.1"/>
    </source>
</evidence>
<dbReference type="GO" id="GO:0050767">
    <property type="term" value="P:regulation of neurogenesis"/>
    <property type="evidence" value="ECO:0000318"/>
    <property type="project" value="GO_Central"/>
</dbReference>
<dbReference type="Gene3D" id="4.10.280.10">
    <property type="entry name" value="Helix-loop-helix DNA-binding domain"/>
    <property type="match status" value="1"/>
</dbReference>
<dbReference type="GO" id="GO:0006357">
    <property type="term" value="P:regulation of transcription by RNA polymerase II"/>
    <property type="evidence" value="ECO:0000318"/>
    <property type="project" value="GO_Central"/>
</dbReference>
<dbReference type="SUPFAM" id="SSF47459">
    <property type="entry name" value="HLH, helix-loop-helix DNA-binding domain"/>
    <property type="match status" value="1"/>
</dbReference>
<dbReference type="InterPro" id="IPR011598">
    <property type="entry name" value="bHLH_dom"/>
</dbReference>